<dbReference type="Proteomes" id="UP001430374">
    <property type="component" value="Unassembled WGS sequence"/>
</dbReference>
<comment type="caution">
    <text evidence="1">The sequence shown here is derived from an EMBL/GenBank/DDBJ whole genome shotgun (WGS) entry which is preliminary data.</text>
</comment>
<reference evidence="1" key="1">
    <citation type="submission" date="2021-08" db="EMBL/GenBank/DDBJ databases">
        <title>Complete genome sequence of Chryseobacterium sp strain PS-8.</title>
        <authorList>
            <person name="Das S.K."/>
        </authorList>
    </citation>
    <scope>NUCLEOTIDE SEQUENCE</scope>
    <source>
        <strain evidence="1">PS-8</strain>
    </source>
</reference>
<evidence type="ECO:0000313" key="2">
    <source>
        <dbReference type="Proteomes" id="UP001430374"/>
    </source>
</evidence>
<proteinExistence type="predicted"/>
<sequence length="199" mass="23626">MKKTFQQEFLHSLNDSYDFYLNNKIKREELITAFSRLKSSDPFSPRLNEWLLNFYQQNKETFIFTDTDEFDGKNIRQSLLRQVERYQKTGKILVWTGASDKTIFGENPSGINGNWAFRCFHELIHTSKQLGFDFAGESMVCSIQCSILPVDWVLERELIQIEIIGQNQYFNVHKCFLDDQRRFAIDYMMDPEKAIFTRQ</sequence>
<keyword evidence="2" id="KW-1185">Reference proteome</keyword>
<name>A0ABS9C933_9FLAO</name>
<gene>
    <name evidence="1" type="ORF">H9Q08_17455</name>
</gene>
<organism evidence="1 2">
    <name type="scientific">Chryseobacterium indicum</name>
    <dbReference type="NCBI Taxonomy" id="2766954"/>
    <lineage>
        <taxon>Bacteria</taxon>
        <taxon>Pseudomonadati</taxon>
        <taxon>Bacteroidota</taxon>
        <taxon>Flavobacteriia</taxon>
        <taxon>Flavobacteriales</taxon>
        <taxon>Weeksellaceae</taxon>
        <taxon>Chryseobacterium group</taxon>
        <taxon>Chryseobacterium</taxon>
    </lineage>
</organism>
<dbReference type="RefSeq" id="WP_235132422.1">
    <property type="nucleotide sequence ID" value="NZ_JACSGT010000002.1"/>
</dbReference>
<accession>A0ABS9C933</accession>
<protein>
    <submittedName>
        <fullName evidence="1">Uncharacterized protein</fullName>
    </submittedName>
</protein>
<dbReference type="EMBL" id="JACSGT010000002">
    <property type="protein sequence ID" value="MCF2221076.1"/>
    <property type="molecule type" value="Genomic_DNA"/>
</dbReference>
<evidence type="ECO:0000313" key="1">
    <source>
        <dbReference type="EMBL" id="MCF2221076.1"/>
    </source>
</evidence>